<dbReference type="InterPro" id="IPR008538">
    <property type="entry name" value="Uma2"/>
</dbReference>
<comment type="caution">
    <text evidence="2">The sequence shown here is derived from an EMBL/GenBank/DDBJ whole genome shotgun (WGS) entry which is preliminary data.</text>
</comment>
<feature type="domain" description="Putative restriction endonuclease" evidence="1">
    <location>
        <begin position="12"/>
        <end position="153"/>
    </location>
</feature>
<keyword evidence="3" id="KW-1185">Reference proteome</keyword>
<dbReference type="PANTHER" id="PTHR36558">
    <property type="entry name" value="GLR1098 PROTEIN"/>
    <property type="match status" value="1"/>
</dbReference>
<proteinExistence type="predicted"/>
<dbReference type="OrthoDB" id="7959022at2"/>
<dbReference type="Pfam" id="PF05685">
    <property type="entry name" value="Uma2"/>
    <property type="match status" value="1"/>
</dbReference>
<evidence type="ECO:0000313" key="2">
    <source>
        <dbReference type="EMBL" id="RAI45460.1"/>
    </source>
</evidence>
<dbReference type="PANTHER" id="PTHR36558:SF1">
    <property type="entry name" value="RESTRICTION ENDONUCLEASE DOMAIN-CONTAINING PROTEIN-RELATED"/>
    <property type="match status" value="1"/>
</dbReference>
<dbReference type="EMBL" id="NPEX01000015">
    <property type="protein sequence ID" value="RAI45460.1"/>
    <property type="molecule type" value="Genomic_DNA"/>
</dbReference>
<evidence type="ECO:0000259" key="1">
    <source>
        <dbReference type="Pfam" id="PF05685"/>
    </source>
</evidence>
<dbReference type="InterPro" id="IPR011335">
    <property type="entry name" value="Restrct_endonuc-II-like"/>
</dbReference>
<dbReference type="InterPro" id="IPR012296">
    <property type="entry name" value="Nuclease_put_TT1808"/>
</dbReference>
<dbReference type="Proteomes" id="UP000249130">
    <property type="component" value="Unassembled WGS sequence"/>
</dbReference>
<reference evidence="2 3" key="1">
    <citation type="submission" date="2017-07" db="EMBL/GenBank/DDBJ databases">
        <title>Draft Genome Sequences of Select Purple Nonsulfur Bacteria.</title>
        <authorList>
            <person name="Lasarre B."/>
            <person name="Mckinlay J.B."/>
        </authorList>
    </citation>
    <scope>NUCLEOTIDE SEQUENCE [LARGE SCALE GENOMIC DNA]</scope>
    <source>
        <strain evidence="2 3">DSM 5909</strain>
    </source>
</reference>
<organism evidence="2 3">
    <name type="scientific">Rhodoplanes roseus</name>
    <dbReference type="NCBI Taxonomy" id="29409"/>
    <lineage>
        <taxon>Bacteria</taxon>
        <taxon>Pseudomonadati</taxon>
        <taxon>Pseudomonadota</taxon>
        <taxon>Alphaproteobacteria</taxon>
        <taxon>Hyphomicrobiales</taxon>
        <taxon>Nitrobacteraceae</taxon>
        <taxon>Rhodoplanes</taxon>
    </lineage>
</organism>
<protein>
    <recommendedName>
        <fullName evidence="1">Putative restriction endonuclease domain-containing protein</fullName>
    </recommendedName>
</protein>
<sequence length="183" mass="20343">MTIRTLPPLTPDEFLRHPDLQGERCELSEGRVVMMTGASKAHREIAGRLFFQLFGALDERRYHVAMAELAVRVGGSVRYPDVVVDRQSDDPKGLTAVGPLLIAEVLSPSTMMVDSGKKVAEYTSLPGLLYYLVLSQDEPVAWLYRRDEAGAFPAEPLRLLGREAEIILLGFDLAIPLSQIYRS</sequence>
<dbReference type="AlphaFoldDB" id="A0A327L2Y8"/>
<name>A0A327L2Y8_9BRAD</name>
<dbReference type="CDD" id="cd06260">
    <property type="entry name" value="DUF820-like"/>
    <property type="match status" value="1"/>
</dbReference>
<dbReference type="Gene3D" id="3.90.1570.10">
    <property type="entry name" value="tt1808, chain A"/>
    <property type="match status" value="1"/>
</dbReference>
<accession>A0A327L2Y8</accession>
<dbReference type="SUPFAM" id="SSF52980">
    <property type="entry name" value="Restriction endonuclease-like"/>
    <property type="match status" value="1"/>
</dbReference>
<evidence type="ECO:0000313" key="3">
    <source>
        <dbReference type="Proteomes" id="UP000249130"/>
    </source>
</evidence>
<gene>
    <name evidence="2" type="ORF">CH341_03880</name>
</gene>
<dbReference type="RefSeq" id="WP_111417721.1">
    <property type="nucleotide sequence ID" value="NZ_NPEX01000015.1"/>
</dbReference>